<keyword evidence="2" id="KW-1185">Reference proteome</keyword>
<dbReference type="AlphaFoldDB" id="A0A9N8PPD2"/>
<evidence type="ECO:0008006" key="3">
    <source>
        <dbReference type="Google" id="ProtNLM"/>
    </source>
</evidence>
<dbReference type="Proteomes" id="UP000745764">
    <property type="component" value="Unassembled WGS sequence"/>
</dbReference>
<reference evidence="1" key="1">
    <citation type="submission" date="2020-06" db="EMBL/GenBank/DDBJ databases">
        <authorList>
            <person name="Onetto C."/>
        </authorList>
    </citation>
    <scope>NUCLEOTIDE SEQUENCE</scope>
</reference>
<name>A0A9N8PPD2_9PEZI</name>
<sequence>MAFTKASAVDINELLDRVHELDEEHSQQSSFRKYTVRVTNFLNIFQLSVGGASVFLQAESTASIALGGAKLIIGLALRYVEYFDKVSDMLDQLSKYLAPLAKYAEKCDLPNICNALADVYADILNFYSAARRLFVDDTGKAKNYASFKLFLRSQWTPFAAEFGEIKNSLQGHKDILLHSGVSEILVDSSESPKLLASHQRSIKIIQISSDLCQPSPYGKTFLCS</sequence>
<evidence type="ECO:0000313" key="1">
    <source>
        <dbReference type="EMBL" id="CAD0107887.1"/>
    </source>
</evidence>
<dbReference type="OrthoDB" id="7464126at2759"/>
<organism evidence="1 2">
    <name type="scientific">Aureobasidium uvarum</name>
    <dbReference type="NCBI Taxonomy" id="2773716"/>
    <lineage>
        <taxon>Eukaryota</taxon>
        <taxon>Fungi</taxon>
        <taxon>Dikarya</taxon>
        <taxon>Ascomycota</taxon>
        <taxon>Pezizomycotina</taxon>
        <taxon>Dothideomycetes</taxon>
        <taxon>Dothideomycetidae</taxon>
        <taxon>Dothideales</taxon>
        <taxon>Saccotheciaceae</taxon>
        <taxon>Aureobasidium</taxon>
    </lineage>
</organism>
<dbReference type="EMBL" id="CAINUL010000002">
    <property type="protein sequence ID" value="CAD0107887.1"/>
    <property type="molecule type" value="Genomic_DNA"/>
</dbReference>
<proteinExistence type="predicted"/>
<protein>
    <recommendedName>
        <fullName evidence="3">Fungal STAND N-terminal Goodbye domain-containing protein</fullName>
    </recommendedName>
</protein>
<comment type="caution">
    <text evidence="1">The sequence shown here is derived from an EMBL/GenBank/DDBJ whole genome shotgun (WGS) entry which is preliminary data.</text>
</comment>
<evidence type="ECO:0000313" key="2">
    <source>
        <dbReference type="Proteomes" id="UP000745764"/>
    </source>
</evidence>
<accession>A0A9N8PPD2</accession>
<gene>
    <name evidence="1" type="ORF">AWRI4620_LOCUS2142</name>
</gene>